<feature type="transmembrane region" description="Helical" evidence="6">
    <location>
        <begin position="350"/>
        <end position="378"/>
    </location>
</feature>
<dbReference type="EMBL" id="BJCL01000002">
    <property type="protein sequence ID" value="GCL62052.1"/>
    <property type="molecule type" value="Genomic_DNA"/>
</dbReference>
<dbReference type="PROSITE" id="PS50850">
    <property type="entry name" value="MFS"/>
    <property type="match status" value="1"/>
</dbReference>
<gene>
    <name evidence="8" type="ORF">AQPW35_11330</name>
</gene>
<feature type="transmembrane region" description="Helical" evidence="6">
    <location>
        <begin position="88"/>
        <end position="106"/>
    </location>
</feature>
<dbReference type="InterPro" id="IPR011701">
    <property type="entry name" value="MFS"/>
</dbReference>
<keyword evidence="2" id="KW-1003">Cell membrane</keyword>
<feature type="domain" description="Major facilitator superfamily (MFS) profile" evidence="7">
    <location>
        <begin position="22"/>
        <end position="416"/>
    </location>
</feature>
<keyword evidence="5 6" id="KW-0472">Membrane</keyword>
<comment type="caution">
    <text evidence="8">The sequence shown here is derived from an EMBL/GenBank/DDBJ whole genome shotgun (WGS) entry which is preliminary data.</text>
</comment>
<evidence type="ECO:0000313" key="9">
    <source>
        <dbReference type="Proteomes" id="UP000301751"/>
    </source>
</evidence>
<feature type="transmembrane region" description="Helical" evidence="6">
    <location>
        <begin position="176"/>
        <end position="194"/>
    </location>
</feature>
<dbReference type="InterPro" id="IPR036259">
    <property type="entry name" value="MFS_trans_sf"/>
</dbReference>
<evidence type="ECO:0000256" key="6">
    <source>
        <dbReference type="SAM" id="Phobius"/>
    </source>
</evidence>
<keyword evidence="9" id="KW-1185">Reference proteome</keyword>
<evidence type="ECO:0000256" key="1">
    <source>
        <dbReference type="ARBA" id="ARBA00004651"/>
    </source>
</evidence>
<evidence type="ECO:0000256" key="2">
    <source>
        <dbReference type="ARBA" id="ARBA00022475"/>
    </source>
</evidence>
<reference evidence="9" key="1">
    <citation type="submission" date="2019-03" db="EMBL/GenBank/DDBJ databases">
        <title>Aquabacterium pictum sp.nov., the first bacteriochlorophyll a-containing freshwater bacterium in the genus Aquabacterium of the class Betaproteobacteria.</title>
        <authorList>
            <person name="Hirose S."/>
            <person name="Tank M."/>
            <person name="Hara E."/>
            <person name="Tamaki H."/>
            <person name="Takaichi S."/>
            <person name="Haruta S."/>
            <person name="Hanada S."/>
        </authorList>
    </citation>
    <scope>NUCLEOTIDE SEQUENCE [LARGE SCALE GENOMIC DNA]</scope>
    <source>
        <strain evidence="9">W35</strain>
    </source>
</reference>
<dbReference type="GO" id="GO:0005886">
    <property type="term" value="C:plasma membrane"/>
    <property type="evidence" value="ECO:0007669"/>
    <property type="project" value="UniProtKB-SubCell"/>
</dbReference>
<organism evidence="8 9">
    <name type="scientific">Pseudaquabacterium pictum</name>
    <dbReference type="NCBI Taxonomy" id="2315236"/>
    <lineage>
        <taxon>Bacteria</taxon>
        <taxon>Pseudomonadati</taxon>
        <taxon>Pseudomonadota</taxon>
        <taxon>Betaproteobacteria</taxon>
        <taxon>Burkholderiales</taxon>
        <taxon>Sphaerotilaceae</taxon>
        <taxon>Pseudaquabacterium</taxon>
    </lineage>
</organism>
<feature type="transmembrane region" description="Helical" evidence="6">
    <location>
        <begin position="58"/>
        <end position="76"/>
    </location>
</feature>
<evidence type="ECO:0000256" key="3">
    <source>
        <dbReference type="ARBA" id="ARBA00022692"/>
    </source>
</evidence>
<feature type="transmembrane region" description="Helical" evidence="6">
    <location>
        <begin position="292"/>
        <end position="311"/>
    </location>
</feature>
<dbReference type="PANTHER" id="PTHR43124:SF3">
    <property type="entry name" value="CHLORAMPHENICOL EFFLUX PUMP RV0191"/>
    <property type="match status" value="1"/>
</dbReference>
<dbReference type="AlphaFoldDB" id="A0A480APN5"/>
<dbReference type="InterPro" id="IPR050189">
    <property type="entry name" value="MFS_Efflux_Transporters"/>
</dbReference>
<accession>A0A480APN5</accession>
<dbReference type="Pfam" id="PF07690">
    <property type="entry name" value="MFS_1"/>
    <property type="match status" value="1"/>
</dbReference>
<protein>
    <submittedName>
        <fullName evidence="8">MFS transporter</fullName>
    </submittedName>
</protein>
<dbReference type="Proteomes" id="UP000301751">
    <property type="component" value="Unassembled WGS sequence"/>
</dbReference>
<dbReference type="SUPFAM" id="SSF103473">
    <property type="entry name" value="MFS general substrate transporter"/>
    <property type="match status" value="1"/>
</dbReference>
<sequence length="420" mass="42144">MPAADSASVPGAPVVRMSHGFAAMVLALLMGLQPITTDLMLPALPALAADLQAPMAPVQLTMSALILAFGLTQLVWGPVADRFGRRPVLLLGLALYTTASVFAALADSVGAVVLGRALQGASLSAVVVCGRAMVRDLYEPQEGGMVMARALTGMGALAIASPLIGGALVAGFGWRAAVAGMAVAAAATGLFVALKVPETARHRHADATRPGPLLRQIGATLRHPGFRAWAALVGCTYGGLFIFLAGSGFVLIGALGLSPAAAGAVMSACAVAYIAGTLLCRRWIPRLGLAGSVGRAAWITLAACVALVLLAQRRDPSVLAVMAPVCLYALGHGVHMPCGQAGVVGPFPRAAGLVSALAGFAMSAVAFGIGLWLGQALAPGAAGAAGTVRAFALGMAAAALATVGVAWTLVHRHGDRLQPA</sequence>
<evidence type="ECO:0000313" key="8">
    <source>
        <dbReference type="EMBL" id="GCL62052.1"/>
    </source>
</evidence>
<keyword evidence="3 6" id="KW-0812">Transmembrane</keyword>
<dbReference type="InterPro" id="IPR020846">
    <property type="entry name" value="MFS_dom"/>
</dbReference>
<evidence type="ECO:0000259" key="7">
    <source>
        <dbReference type="PROSITE" id="PS50850"/>
    </source>
</evidence>
<dbReference type="GO" id="GO:0022857">
    <property type="term" value="F:transmembrane transporter activity"/>
    <property type="evidence" value="ECO:0007669"/>
    <property type="project" value="InterPro"/>
</dbReference>
<keyword evidence="4 6" id="KW-1133">Transmembrane helix</keyword>
<feature type="transmembrane region" description="Helical" evidence="6">
    <location>
        <begin position="317"/>
        <end position="338"/>
    </location>
</feature>
<evidence type="ECO:0000256" key="4">
    <source>
        <dbReference type="ARBA" id="ARBA00022989"/>
    </source>
</evidence>
<feature type="transmembrane region" description="Helical" evidence="6">
    <location>
        <begin position="229"/>
        <end position="254"/>
    </location>
</feature>
<feature type="transmembrane region" description="Helical" evidence="6">
    <location>
        <begin position="146"/>
        <end position="170"/>
    </location>
</feature>
<proteinExistence type="predicted"/>
<dbReference type="Gene3D" id="1.20.1720.10">
    <property type="entry name" value="Multidrug resistance protein D"/>
    <property type="match status" value="1"/>
</dbReference>
<feature type="transmembrane region" description="Helical" evidence="6">
    <location>
        <begin position="390"/>
        <end position="410"/>
    </location>
</feature>
<comment type="subcellular location">
    <subcellularLocation>
        <location evidence="1">Cell membrane</location>
        <topology evidence="1">Multi-pass membrane protein</topology>
    </subcellularLocation>
</comment>
<evidence type="ECO:0000256" key="5">
    <source>
        <dbReference type="ARBA" id="ARBA00023136"/>
    </source>
</evidence>
<feature type="transmembrane region" description="Helical" evidence="6">
    <location>
        <begin position="260"/>
        <end position="280"/>
    </location>
</feature>
<feature type="transmembrane region" description="Helical" evidence="6">
    <location>
        <begin position="112"/>
        <end position="134"/>
    </location>
</feature>
<dbReference type="OrthoDB" id="9814303at2"/>
<dbReference type="PANTHER" id="PTHR43124">
    <property type="entry name" value="PURINE EFFLUX PUMP PBUE"/>
    <property type="match status" value="1"/>
</dbReference>
<name>A0A480APN5_9BURK</name>